<dbReference type="InterPro" id="IPR029044">
    <property type="entry name" value="Nucleotide-diphossugar_trans"/>
</dbReference>
<accession>A0ABV7IN58</accession>
<comment type="caution">
    <text evidence="2">The sequence shown here is derived from an EMBL/GenBank/DDBJ whole genome shotgun (WGS) entry which is preliminary data.</text>
</comment>
<name>A0ABV7IN58_9SPHN</name>
<keyword evidence="2" id="KW-0808">Transferase</keyword>
<dbReference type="InterPro" id="IPR005835">
    <property type="entry name" value="NTP_transferase_dom"/>
</dbReference>
<dbReference type="InterPro" id="IPR051161">
    <property type="entry name" value="Mannose-6P_isomerase_type2"/>
</dbReference>
<dbReference type="Pfam" id="PF00483">
    <property type="entry name" value="NTP_transferase"/>
    <property type="match status" value="1"/>
</dbReference>
<feature type="domain" description="Nucleotidyl transferase" evidence="1">
    <location>
        <begin position="6"/>
        <end position="286"/>
    </location>
</feature>
<evidence type="ECO:0000259" key="1">
    <source>
        <dbReference type="Pfam" id="PF00483"/>
    </source>
</evidence>
<dbReference type="Proteomes" id="UP001595604">
    <property type="component" value="Unassembled WGS sequence"/>
</dbReference>
<dbReference type="CDD" id="cd02509">
    <property type="entry name" value="GDP-M1P_Guanylyltransferase"/>
    <property type="match status" value="1"/>
</dbReference>
<sequence>MSIITPVILCGGSGTRLWPRSRAAKPKPFLPLVGADTLFAATVLRCADAAHFAPPVVVAGARHLEHIEAQMPVAGGEIIVEPQARNTAAAIALAALRLPADAIMLVCPSDHHIADGAAFTSAALAAAQLAAQDWLVSFGIEAKSPETGFGYLRRGEGIGAGPDGAVLGARVAQFVEKPDLARAEQFLASGDYAWNGGIFAFRAGFFLSELERHRPAIAAAAREAAAKGRAELAGKVRLFHPDAAAFARIESESVDYAVMENTDRAAMVPADMGWSDIGNWEALHAARLLGSGLADAAGNHVSGPAELVDCRNVLVDSDGPRVNVIGLENVMIVVDGDDILVTTAAGAQKVGKLQGAANQ</sequence>
<dbReference type="RefSeq" id="WP_379508481.1">
    <property type="nucleotide sequence ID" value="NZ_JBHRTQ010000003.1"/>
</dbReference>
<dbReference type="GO" id="GO:0016779">
    <property type="term" value="F:nucleotidyltransferase activity"/>
    <property type="evidence" value="ECO:0007669"/>
    <property type="project" value="UniProtKB-KW"/>
</dbReference>
<dbReference type="EMBL" id="JBHRTQ010000003">
    <property type="protein sequence ID" value="MFC3173084.1"/>
    <property type="molecule type" value="Genomic_DNA"/>
</dbReference>
<dbReference type="Gene3D" id="3.90.550.10">
    <property type="entry name" value="Spore Coat Polysaccharide Biosynthesis Protein SpsA, Chain A"/>
    <property type="match status" value="1"/>
</dbReference>
<reference evidence="3" key="1">
    <citation type="journal article" date="2019" name="Int. J. Syst. Evol. Microbiol.">
        <title>The Global Catalogue of Microorganisms (GCM) 10K type strain sequencing project: providing services to taxonomists for standard genome sequencing and annotation.</title>
        <authorList>
            <consortium name="The Broad Institute Genomics Platform"/>
            <consortium name="The Broad Institute Genome Sequencing Center for Infectious Disease"/>
            <person name="Wu L."/>
            <person name="Ma J."/>
        </authorList>
    </citation>
    <scope>NUCLEOTIDE SEQUENCE [LARGE SCALE GENOMIC DNA]</scope>
    <source>
        <strain evidence="3">KCTC 42984</strain>
    </source>
</reference>
<dbReference type="InterPro" id="IPR049577">
    <property type="entry name" value="GMPP_N"/>
</dbReference>
<protein>
    <submittedName>
        <fullName evidence="2">Mannose-1-phosphate guanylyltransferase</fullName>
    </submittedName>
</protein>
<keyword evidence="3" id="KW-1185">Reference proteome</keyword>
<dbReference type="SUPFAM" id="SSF159283">
    <property type="entry name" value="Guanosine diphospho-D-mannose pyrophosphorylase/mannose-6-phosphate isomerase linker domain"/>
    <property type="match status" value="1"/>
</dbReference>
<dbReference type="PANTHER" id="PTHR46390:SF1">
    <property type="entry name" value="MANNOSE-1-PHOSPHATE GUANYLYLTRANSFERASE"/>
    <property type="match status" value="1"/>
</dbReference>
<evidence type="ECO:0000313" key="3">
    <source>
        <dbReference type="Proteomes" id="UP001595604"/>
    </source>
</evidence>
<evidence type="ECO:0000313" key="2">
    <source>
        <dbReference type="EMBL" id="MFC3173084.1"/>
    </source>
</evidence>
<organism evidence="2 3">
    <name type="scientific">Novosphingobium bradum</name>
    <dbReference type="NCBI Taxonomy" id="1737444"/>
    <lineage>
        <taxon>Bacteria</taxon>
        <taxon>Pseudomonadati</taxon>
        <taxon>Pseudomonadota</taxon>
        <taxon>Alphaproteobacteria</taxon>
        <taxon>Sphingomonadales</taxon>
        <taxon>Sphingomonadaceae</taxon>
        <taxon>Novosphingobium</taxon>
    </lineage>
</organism>
<dbReference type="PANTHER" id="PTHR46390">
    <property type="entry name" value="MANNOSE-1-PHOSPHATE GUANYLYLTRANSFERASE"/>
    <property type="match status" value="1"/>
</dbReference>
<gene>
    <name evidence="2" type="ORF">ACFOD9_02345</name>
</gene>
<proteinExistence type="predicted"/>
<keyword evidence="2" id="KW-0548">Nucleotidyltransferase</keyword>
<dbReference type="SUPFAM" id="SSF53448">
    <property type="entry name" value="Nucleotide-diphospho-sugar transferases"/>
    <property type="match status" value="1"/>
</dbReference>